<dbReference type="Proteomes" id="UP000608071">
    <property type="component" value="Unassembled WGS sequence"/>
</dbReference>
<protein>
    <submittedName>
        <fullName evidence="1">PIG-L family deacetylase</fullName>
    </submittedName>
</protein>
<dbReference type="InterPro" id="IPR003737">
    <property type="entry name" value="GlcNAc_PI_deacetylase-related"/>
</dbReference>
<dbReference type="EMBL" id="JACSQL010000003">
    <property type="protein sequence ID" value="MBD7968551.1"/>
    <property type="molecule type" value="Genomic_DNA"/>
</dbReference>
<reference evidence="1 2" key="1">
    <citation type="submission" date="2020-08" db="EMBL/GenBank/DDBJ databases">
        <title>A Genomic Blueprint of the Chicken Gut Microbiome.</title>
        <authorList>
            <person name="Gilroy R."/>
            <person name="Ravi A."/>
            <person name="Getino M."/>
            <person name="Pursley I."/>
            <person name="Horton D.L."/>
            <person name="Alikhan N.-F."/>
            <person name="Baker D."/>
            <person name="Gharbi K."/>
            <person name="Hall N."/>
            <person name="Watson M."/>
            <person name="Adriaenssens E.M."/>
            <person name="Foster-Nyarko E."/>
            <person name="Jarju S."/>
            <person name="Secka A."/>
            <person name="Antonio M."/>
            <person name="Oren A."/>
            <person name="Chaudhuri R."/>
            <person name="La Ragione R.M."/>
            <person name="Hildebrand F."/>
            <person name="Pallen M.J."/>
        </authorList>
    </citation>
    <scope>NUCLEOTIDE SEQUENCE [LARGE SCALE GENOMIC DNA]</scope>
    <source>
        <strain evidence="1 2">Sa2BVA9</strain>
    </source>
</reference>
<accession>A0ABR8SYE8</accession>
<organism evidence="1 2">
    <name type="scientific">Paenibacillus gallinarum</name>
    <dbReference type="NCBI Taxonomy" id="2762232"/>
    <lineage>
        <taxon>Bacteria</taxon>
        <taxon>Bacillati</taxon>
        <taxon>Bacillota</taxon>
        <taxon>Bacilli</taxon>
        <taxon>Bacillales</taxon>
        <taxon>Paenibacillaceae</taxon>
        <taxon>Paenibacillus</taxon>
    </lineage>
</organism>
<dbReference type="Gene3D" id="3.40.50.10320">
    <property type="entry name" value="LmbE-like"/>
    <property type="match status" value="1"/>
</dbReference>
<dbReference type="InterPro" id="IPR024078">
    <property type="entry name" value="LmbE-like_dom_sf"/>
</dbReference>
<evidence type="ECO:0000313" key="1">
    <source>
        <dbReference type="EMBL" id="MBD7968551.1"/>
    </source>
</evidence>
<dbReference type="PANTHER" id="PTHR12993">
    <property type="entry name" value="N-ACETYLGLUCOSAMINYL-PHOSPHATIDYLINOSITOL DE-N-ACETYLASE-RELATED"/>
    <property type="match status" value="1"/>
</dbReference>
<dbReference type="PANTHER" id="PTHR12993:SF11">
    <property type="entry name" value="N-ACETYLGLUCOSAMINYL-PHOSPHATIDYLINOSITOL DE-N-ACETYLASE"/>
    <property type="match status" value="1"/>
</dbReference>
<dbReference type="SUPFAM" id="SSF102588">
    <property type="entry name" value="LmbE-like"/>
    <property type="match status" value="1"/>
</dbReference>
<proteinExistence type="predicted"/>
<comment type="caution">
    <text evidence="1">The sequence shown here is derived from an EMBL/GenBank/DDBJ whole genome shotgun (WGS) entry which is preliminary data.</text>
</comment>
<sequence>MINKLMIVAHPDDEIIFGGAFLLAEKGWKVICVTNGGNKVRSKEFRKVMKDIGAKYEMWDYKDKWGGDFNRKSLKKDIENVLKASPEINMIVTHSKGGEYGHSQHKALHEIVKEIAPDKLYIFKRSKQKLDKGVLRRKYTLLKRYKSQDIDWLKKYIEYENIRKYK</sequence>
<dbReference type="Pfam" id="PF02585">
    <property type="entry name" value="PIG-L"/>
    <property type="match status" value="1"/>
</dbReference>
<keyword evidence="2" id="KW-1185">Reference proteome</keyword>
<gene>
    <name evidence="1" type="ORF">H9647_10775</name>
</gene>
<dbReference type="RefSeq" id="WP_191799773.1">
    <property type="nucleotide sequence ID" value="NZ_JACSQL010000003.1"/>
</dbReference>
<name>A0ABR8SYE8_9BACL</name>
<evidence type="ECO:0000313" key="2">
    <source>
        <dbReference type="Proteomes" id="UP000608071"/>
    </source>
</evidence>